<keyword evidence="3" id="KW-0547">Nucleotide-binding</keyword>
<dbReference type="GO" id="GO:0051231">
    <property type="term" value="P:spindle elongation"/>
    <property type="evidence" value="ECO:0007669"/>
    <property type="project" value="TreeGrafter"/>
</dbReference>
<dbReference type="GO" id="GO:0008017">
    <property type="term" value="F:microtubule binding"/>
    <property type="evidence" value="ECO:0007669"/>
    <property type="project" value="InterPro"/>
</dbReference>
<keyword evidence="11" id="KW-1185">Reference proteome</keyword>
<dbReference type="AlphaFoldDB" id="A0A430PZF4"/>
<keyword evidence="4" id="KW-0067">ATP-binding</keyword>
<evidence type="ECO:0000256" key="8">
    <source>
        <dbReference type="SAM" id="Coils"/>
    </source>
</evidence>
<dbReference type="Proteomes" id="UP000290809">
    <property type="component" value="Unassembled WGS sequence"/>
</dbReference>
<dbReference type="PROSITE" id="PS50067">
    <property type="entry name" value="KINESIN_MOTOR_2"/>
    <property type="match status" value="1"/>
</dbReference>
<evidence type="ECO:0000256" key="5">
    <source>
        <dbReference type="ARBA" id="ARBA00023054"/>
    </source>
</evidence>
<dbReference type="GO" id="GO:0007052">
    <property type="term" value="P:mitotic spindle organization"/>
    <property type="evidence" value="ECO:0007669"/>
    <property type="project" value="TreeGrafter"/>
</dbReference>
<dbReference type="InterPro" id="IPR001752">
    <property type="entry name" value="Kinesin_motor_dom"/>
</dbReference>
<feature type="coiled-coil region" evidence="8">
    <location>
        <begin position="66"/>
        <end position="100"/>
    </location>
</feature>
<gene>
    <name evidence="10" type="ORF">DC041_0002065</name>
</gene>
<keyword evidence="2" id="KW-0963">Cytoplasm</keyword>
<organism evidence="10 11">
    <name type="scientific">Schistosoma bovis</name>
    <name type="common">Blood fluke</name>
    <dbReference type="NCBI Taxonomy" id="6184"/>
    <lineage>
        <taxon>Eukaryota</taxon>
        <taxon>Metazoa</taxon>
        <taxon>Spiralia</taxon>
        <taxon>Lophotrochozoa</taxon>
        <taxon>Platyhelminthes</taxon>
        <taxon>Trematoda</taxon>
        <taxon>Digenea</taxon>
        <taxon>Strigeidida</taxon>
        <taxon>Schistosomatoidea</taxon>
        <taxon>Schistosomatidae</taxon>
        <taxon>Schistosoma</taxon>
    </lineage>
</organism>
<comment type="caution">
    <text evidence="7">Lacks conserved residue(s) required for the propagation of feature annotation.</text>
</comment>
<dbReference type="InterPro" id="IPR036961">
    <property type="entry name" value="Kinesin_motor_dom_sf"/>
</dbReference>
<evidence type="ECO:0000313" key="10">
    <source>
        <dbReference type="EMBL" id="RTG80766.1"/>
    </source>
</evidence>
<dbReference type="EMBL" id="QMKO01003875">
    <property type="protein sequence ID" value="RTG80766.1"/>
    <property type="molecule type" value="Genomic_DNA"/>
</dbReference>
<dbReference type="PANTHER" id="PTHR47969:SF15">
    <property type="entry name" value="CHROMOSOME-ASSOCIATED KINESIN KIF4A-RELATED"/>
    <property type="match status" value="1"/>
</dbReference>
<comment type="caution">
    <text evidence="10">The sequence shown here is derived from an EMBL/GenBank/DDBJ whole genome shotgun (WGS) entry which is preliminary data.</text>
</comment>
<feature type="domain" description="Kinesin motor" evidence="9">
    <location>
        <begin position="1"/>
        <end position="93"/>
    </location>
</feature>
<dbReference type="InterPro" id="IPR027417">
    <property type="entry name" value="P-loop_NTPase"/>
</dbReference>
<name>A0A430PZF4_SCHBO</name>
<evidence type="ECO:0000259" key="9">
    <source>
        <dbReference type="PROSITE" id="PS50067"/>
    </source>
</evidence>
<evidence type="ECO:0000256" key="6">
    <source>
        <dbReference type="ARBA" id="ARBA00023212"/>
    </source>
</evidence>
<accession>A0A430PZF4</accession>
<evidence type="ECO:0000256" key="3">
    <source>
        <dbReference type="ARBA" id="ARBA00022741"/>
    </source>
</evidence>
<dbReference type="InterPro" id="IPR027640">
    <property type="entry name" value="Kinesin-like_fam"/>
</dbReference>
<keyword evidence="5 8" id="KW-0175">Coiled coil</keyword>
<proteinExistence type="inferred from homology"/>
<evidence type="ECO:0000313" key="11">
    <source>
        <dbReference type="Proteomes" id="UP000290809"/>
    </source>
</evidence>
<dbReference type="STRING" id="6184.A0A430PZF4"/>
<reference evidence="10 11" key="1">
    <citation type="journal article" date="2019" name="PLoS Pathog.">
        <title>Genome sequence of the bovine parasite Schistosoma bovis Tanzania.</title>
        <authorList>
            <person name="Oey H."/>
            <person name="Zakrzewski M."/>
            <person name="Gobert G."/>
            <person name="Gravermann K."/>
            <person name="Stoye J."/>
            <person name="Jones M."/>
            <person name="Mcmanus D."/>
            <person name="Krause L."/>
        </authorList>
    </citation>
    <scope>NUCLEOTIDE SEQUENCE [LARGE SCALE GENOMIC DNA]</scope>
    <source>
        <strain evidence="10 11">TAN1997</strain>
    </source>
</reference>
<evidence type="ECO:0000256" key="4">
    <source>
        <dbReference type="ARBA" id="ARBA00022840"/>
    </source>
</evidence>
<dbReference type="GO" id="GO:0003777">
    <property type="term" value="F:microtubule motor activity"/>
    <property type="evidence" value="ECO:0007669"/>
    <property type="project" value="InterPro"/>
</dbReference>
<protein>
    <recommendedName>
        <fullName evidence="9">Kinesin motor domain-containing protein</fullName>
    </recommendedName>
</protein>
<sequence length="137" mass="15535">MIFCLKFKLVSIDINRGLLALGNVISALCERDAKKRSHIPYRDSRLTRLLQDSLGGNSATLMLACMKDIQSRLEAANEEIDKLKKENAELREVSKIQRDNLMTIRSLITNSPFTMDDEFKNVEAECSLPFTIVTDIN</sequence>
<dbReference type="SUPFAM" id="SSF52540">
    <property type="entry name" value="P-loop containing nucleoside triphosphate hydrolases"/>
    <property type="match status" value="1"/>
</dbReference>
<dbReference type="Pfam" id="PF00225">
    <property type="entry name" value="Kinesin"/>
    <property type="match status" value="1"/>
</dbReference>
<dbReference type="PANTHER" id="PTHR47969">
    <property type="entry name" value="CHROMOSOME-ASSOCIATED KINESIN KIF4A-RELATED"/>
    <property type="match status" value="1"/>
</dbReference>
<dbReference type="GO" id="GO:0007018">
    <property type="term" value="P:microtubule-based movement"/>
    <property type="evidence" value="ECO:0007669"/>
    <property type="project" value="InterPro"/>
</dbReference>
<evidence type="ECO:0000256" key="1">
    <source>
        <dbReference type="ARBA" id="ARBA00004245"/>
    </source>
</evidence>
<evidence type="ECO:0000256" key="7">
    <source>
        <dbReference type="PROSITE-ProRule" id="PRU00283"/>
    </source>
</evidence>
<comment type="subcellular location">
    <subcellularLocation>
        <location evidence="1">Cytoplasm</location>
        <location evidence="1">Cytoskeleton</location>
    </subcellularLocation>
</comment>
<feature type="non-terminal residue" evidence="10">
    <location>
        <position position="137"/>
    </location>
</feature>
<dbReference type="Gene3D" id="3.40.850.10">
    <property type="entry name" value="Kinesin motor domain"/>
    <property type="match status" value="1"/>
</dbReference>
<dbReference type="GO" id="GO:0005875">
    <property type="term" value="C:microtubule associated complex"/>
    <property type="evidence" value="ECO:0007669"/>
    <property type="project" value="TreeGrafter"/>
</dbReference>
<comment type="similarity">
    <text evidence="7">Belongs to the TRAFAC class myosin-kinesin ATPase superfamily. Kinesin family.</text>
</comment>
<dbReference type="GO" id="GO:0005524">
    <property type="term" value="F:ATP binding"/>
    <property type="evidence" value="ECO:0007669"/>
    <property type="project" value="UniProtKB-KW"/>
</dbReference>
<keyword evidence="6" id="KW-0206">Cytoskeleton</keyword>
<evidence type="ECO:0000256" key="2">
    <source>
        <dbReference type="ARBA" id="ARBA00022490"/>
    </source>
</evidence>